<keyword evidence="1" id="KW-1133">Transmembrane helix</keyword>
<keyword evidence="1" id="KW-0472">Membrane</keyword>
<feature type="transmembrane region" description="Helical" evidence="1">
    <location>
        <begin position="12"/>
        <end position="34"/>
    </location>
</feature>
<evidence type="ECO:0000313" key="2">
    <source>
        <dbReference type="EMBL" id="KAE9383285.1"/>
    </source>
</evidence>
<evidence type="ECO:0000313" key="3">
    <source>
        <dbReference type="EMBL" id="KAE9389490.1"/>
    </source>
</evidence>
<dbReference type="AlphaFoldDB" id="A0A6A4GCZ6"/>
<proteinExistence type="predicted"/>
<protein>
    <submittedName>
        <fullName evidence="2">Uncharacterized protein</fullName>
    </submittedName>
</protein>
<reference evidence="2" key="1">
    <citation type="journal article" date="2019" name="Environ. Microbiol.">
        <title>Fungal ecological strategies reflected in gene transcription - a case study of two litter decomposers.</title>
        <authorList>
            <person name="Barbi F."/>
            <person name="Kohler A."/>
            <person name="Barry K."/>
            <person name="Baskaran P."/>
            <person name="Daum C."/>
            <person name="Fauchery L."/>
            <person name="Ihrmark K."/>
            <person name="Kuo A."/>
            <person name="LaButti K."/>
            <person name="Lipzen A."/>
            <person name="Morin E."/>
            <person name="Grigoriev I.V."/>
            <person name="Henrissat B."/>
            <person name="Lindahl B."/>
            <person name="Martin F."/>
        </authorList>
    </citation>
    <scope>NUCLEOTIDE SEQUENCE</scope>
    <source>
        <strain evidence="2">JB14</strain>
    </source>
</reference>
<keyword evidence="4" id="KW-1185">Reference proteome</keyword>
<dbReference type="Proteomes" id="UP000799118">
    <property type="component" value="Unassembled WGS sequence"/>
</dbReference>
<name>A0A6A4GCZ6_9AGAR</name>
<keyword evidence="1" id="KW-0812">Transmembrane</keyword>
<accession>A0A6A4GCZ6</accession>
<gene>
    <name evidence="3" type="ORF">BT96DRAFT_926518</name>
    <name evidence="2" type="ORF">BT96DRAFT_929895</name>
</gene>
<dbReference type="EMBL" id="ML770585">
    <property type="protein sequence ID" value="KAE9383285.1"/>
    <property type="molecule type" value="Genomic_DNA"/>
</dbReference>
<dbReference type="EMBL" id="ML769694">
    <property type="protein sequence ID" value="KAE9389490.1"/>
    <property type="molecule type" value="Genomic_DNA"/>
</dbReference>
<evidence type="ECO:0000256" key="1">
    <source>
        <dbReference type="SAM" id="Phobius"/>
    </source>
</evidence>
<organism evidence="2 4">
    <name type="scientific">Gymnopus androsaceus JB14</name>
    <dbReference type="NCBI Taxonomy" id="1447944"/>
    <lineage>
        <taxon>Eukaryota</taxon>
        <taxon>Fungi</taxon>
        <taxon>Dikarya</taxon>
        <taxon>Basidiomycota</taxon>
        <taxon>Agaricomycotina</taxon>
        <taxon>Agaricomycetes</taxon>
        <taxon>Agaricomycetidae</taxon>
        <taxon>Agaricales</taxon>
        <taxon>Marasmiineae</taxon>
        <taxon>Omphalotaceae</taxon>
        <taxon>Gymnopus</taxon>
    </lineage>
</organism>
<evidence type="ECO:0000313" key="4">
    <source>
        <dbReference type="Proteomes" id="UP000799118"/>
    </source>
</evidence>
<sequence>MPTWMPTAPNKWPYCITFLMFIGLVISLSAGPAFSRMIIELDILDFIRENYLDTFDIRRRSPSTSSHSKDTQLVAQILDGL</sequence>